<feature type="compositionally biased region" description="Basic and acidic residues" evidence="1">
    <location>
        <begin position="197"/>
        <end position="207"/>
    </location>
</feature>
<dbReference type="Proteomes" id="UP001458880">
    <property type="component" value="Unassembled WGS sequence"/>
</dbReference>
<sequence>MESGRTQPGKRKAPLPVLPPRIPTPMPLANNNNLTKSSHTIREQQQQQVSSRIHPSTVAVDGPQLISKACYKLLDNDVKTAWINPRLISKIDMEMVRSPEYILPSERNMNGHHYNVTYQNNSSSYPQKQPSNHHQQSHHNVQQQQQQQQQQGRGISHHHHEDREWEPSVNGRPKHRVSSSSVVVAAAVPTLTQSTSDARREKSERKNSTRQQQPHTNELSSNKSAEHSVSRTSNRHSHHQTVCATMQQASNNTRLVAQNDIEKLIKTSSGMSPAPTSPSTCIPISKSYQQSKNKYSPHVHKTSQKVPDRVKGVVGGGSYQSAAGLSYVGGGLTIHESGVFGVYSETKYMFAVNGLPNNTAQASAAAAFFAR</sequence>
<accession>A0AAW1JCZ1</accession>
<feature type="compositionally biased region" description="Low complexity" evidence="1">
    <location>
        <begin position="127"/>
        <end position="154"/>
    </location>
</feature>
<dbReference type="AlphaFoldDB" id="A0AAW1JCZ1"/>
<feature type="region of interest" description="Disordered" evidence="1">
    <location>
        <begin position="105"/>
        <end position="241"/>
    </location>
</feature>
<evidence type="ECO:0000313" key="3">
    <source>
        <dbReference type="Proteomes" id="UP001458880"/>
    </source>
</evidence>
<gene>
    <name evidence="2" type="ORF">QE152_g30881</name>
</gene>
<feature type="compositionally biased region" description="Polar residues" evidence="1">
    <location>
        <begin position="209"/>
        <end position="223"/>
    </location>
</feature>
<protein>
    <submittedName>
        <fullName evidence="2">Uncharacterized protein</fullName>
    </submittedName>
</protein>
<reference evidence="2 3" key="1">
    <citation type="journal article" date="2024" name="BMC Genomics">
        <title>De novo assembly and annotation of Popillia japonica's genome with initial clues to its potential as an invasive pest.</title>
        <authorList>
            <person name="Cucini C."/>
            <person name="Boschi S."/>
            <person name="Funari R."/>
            <person name="Cardaioli E."/>
            <person name="Iannotti N."/>
            <person name="Marturano G."/>
            <person name="Paoli F."/>
            <person name="Bruttini M."/>
            <person name="Carapelli A."/>
            <person name="Frati F."/>
            <person name="Nardi F."/>
        </authorList>
    </citation>
    <scope>NUCLEOTIDE SEQUENCE [LARGE SCALE GENOMIC DNA]</scope>
    <source>
        <strain evidence="2">DMR45628</strain>
    </source>
</reference>
<feature type="compositionally biased region" description="Low complexity" evidence="1">
    <location>
        <begin position="178"/>
        <end position="188"/>
    </location>
</feature>
<organism evidence="2 3">
    <name type="scientific">Popillia japonica</name>
    <name type="common">Japanese beetle</name>
    <dbReference type="NCBI Taxonomy" id="7064"/>
    <lineage>
        <taxon>Eukaryota</taxon>
        <taxon>Metazoa</taxon>
        <taxon>Ecdysozoa</taxon>
        <taxon>Arthropoda</taxon>
        <taxon>Hexapoda</taxon>
        <taxon>Insecta</taxon>
        <taxon>Pterygota</taxon>
        <taxon>Neoptera</taxon>
        <taxon>Endopterygota</taxon>
        <taxon>Coleoptera</taxon>
        <taxon>Polyphaga</taxon>
        <taxon>Scarabaeiformia</taxon>
        <taxon>Scarabaeidae</taxon>
        <taxon>Rutelinae</taxon>
        <taxon>Popillia</taxon>
    </lineage>
</organism>
<feature type="compositionally biased region" description="Polar residues" evidence="1">
    <location>
        <begin position="116"/>
        <end position="126"/>
    </location>
</feature>
<proteinExistence type="predicted"/>
<feature type="compositionally biased region" description="Pro residues" evidence="1">
    <location>
        <begin position="16"/>
        <end position="26"/>
    </location>
</feature>
<feature type="region of interest" description="Disordered" evidence="1">
    <location>
        <begin position="1"/>
        <end position="29"/>
    </location>
</feature>
<evidence type="ECO:0000256" key="1">
    <source>
        <dbReference type="SAM" id="MobiDB-lite"/>
    </source>
</evidence>
<comment type="caution">
    <text evidence="2">The sequence shown here is derived from an EMBL/GenBank/DDBJ whole genome shotgun (WGS) entry which is preliminary data.</text>
</comment>
<evidence type="ECO:0000313" key="2">
    <source>
        <dbReference type="EMBL" id="KAK9700988.1"/>
    </source>
</evidence>
<name>A0AAW1JCZ1_POPJA</name>
<keyword evidence="3" id="KW-1185">Reference proteome</keyword>
<dbReference type="EMBL" id="JASPKY010000425">
    <property type="protein sequence ID" value="KAK9700988.1"/>
    <property type="molecule type" value="Genomic_DNA"/>
</dbReference>